<evidence type="ECO:0000256" key="1">
    <source>
        <dbReference type="SAM" id="SignalP"/>
    </source>
</evidence>
<feature type="chain" id="PRO_5011460818" evidence="1">
    <location>
        <begin position="24"/>
        <end position="295"/>
    </location>
</feature>
<dbReference type="PROSITE" id="PS51257">
    <property type="entry name" value="PROKAR_LIPOPROTEIN"/>
    <property type="match status" value="1"/>
</dbReference>
<dbReference type="RefSeq" id="WP_093144970.1">
    <property type="nucleotide sequence ID" value="NZ_BMWO01000007.1"/>
</dbReference>
<dbReference type="Proteomes" id="UP000199321">
    <property type="component" value="Unassembled WGS sequence"/>
</dbReference>
<feature type="signal peptide" evidence="1">
    <location>
        <begin position="1"/>
        <end position="23"/>
    </location>
</feature>
<gene>
    <name evidence="2" type="ORF">SAMN05421855_10582</name>
</gene>
<name>A0A1G7I475_9FLAO</name>
<dbReference type="EMBL" id="FNBA01000005">
    <property type="protein sequence ID" value="SDF07378.1"/>
    <property type="molecule type" value="Genomic_DNA"/>
</dbReference>
<keyword evidence="3" id="KW-1185">Reference proteome</keyword>
<organism evidence="2 3">
    <name type="scientific">Ulvibacter litoralis</name>
    <dbReference type="NCBI Taxonomy" id="227084"/>
    <lineage>
        <taxon>Bacteria</taxon>
        <taxon>Pseudomonadati</taxon>
        <taxon>Bacteroidota</taxon>
        <taxon>Flavobacteriia</taxon>
        <taxon>Flavobacteriales</taxon>
        <taxon>Flavobacteriaceae</taxon>
        <taxon>Ulvibacter</taxon>
    </lineage>
</organism>
<dbReference type="AlphaFoldDB" id="A0A1G7I475"/>
<proteinExistence type="predicted"/>
<reference evidence="2 3" key="1">
    <citation type="submission" date="2016-10" db="EMBL/GenBank/DDBJ databases">
        <authorList>
            <person name="de Groot N.N."/>
        </authorList>
    </citation>
    <scope>NUCLEOTIDE SEQUENCE [LARGE SCALE GENOMIC DNA]</scope>
    <source>
        <strain evidence="2 3">DSM 16195</strain>
    </source>
</reference>
<evidence type="ECO:0000313" key="2">
    <source>
        <dbReference type="EMBL" id="SDF07378.1"/>
    </source>
</evidence>
<dbReference type="Gene3D" id="2.60.120.380">
    <property type="match status" value="1"/>
</dbReference>
<protein>
    <submittedName>
        <fullName evidence="2">Uncharacterized protein</fullName>
    </submittedName>
</protein>
<accession>A0A1G7I475</accession>
<dbReference type="OrthoDB" id="1439746at2"/>
<sequence>MKLRTKISMLFACFALSIFVSCTQDQSTDLTVETTTDISIEDAAKKMEMMRTTPMVQSKAAITYISELCEDVVSGTYAYENTWNNAALWDYYSFEGTAGDVVDISLLRTTPGMDVMSILFFGTTTTSDGLHPFSPSTNPDMTYLGFWDDNIPNPSCFGDAGTFGFILPYTGTYTFAVNDNSGCGFPKNYEIHTTGISCITDTDGDGCDDAVDPHPNSNVEATVTIDGCDSGAPNIYVEPCSTMSDLIADCAANAANHAEFVACVKALATAWRRAGHIDGRQNYYLQRCASSSSLP</sequence>
<evidence type="ECO:0000313" key="3">
    <source>
        <dbReference type="Proteomes" id="UP000199321"/>
    </source>
</evidence>
<dbReference type="STRING" id="227084.SAMN05421855_10582"/>
<keyword evidence="1" id="KW-0732">Signal</keyword>